<evidence type="ECO:0000256" key="1">
    <source>
        <dbReference type="ARBA" id="ARBA00004571"/>
    </source>
</evidence>
<comment type="subcellular location">
    <subcellularLocation>
        <location evidence="1 11">Cell outer membrane</location>
        <topology evidence="1 11">Multi-pass membrane protein</topology>
    </subcellularLocation>
</comment>
<evidence type="ECO:0000259" key="14">
    <source>
        <dbReference type="SMART" id="SM00965"/>
    </source>
</evidence>
<dbReference type="Gene3D" id="3.55.50.30">
    <property type="match status" value="1"/>
</dbReference>
<comment type="caution">
    <text evidence="15">The sequence shown here is derived from an EMBL/GenBank/DDBJ whole genome shotgun (WGS) entry which is preliminary data.</text>
</comment>
<evidence type="ECO:0000256" key="13">
    <source>
        <dbReference type="SAM" id="SignalP"/>
    </source>
</evidence>
<evidence type="ECO:0000256" key="5">
    <source>
        <dbReference type="ARBA" id="ARBA00022692"/>
    </source>
</evidence>
<keyword evidence="13" id="KW-0732">Signal</keyword>
<evidence type="ECO:0000256" key="6">
    <source>
        <dbReference type="ARBA" id="ARBA00023004"/>
    </source>
</evidence>
<feature type="chain" id="PRO_5046308439" evidence="13">
    <location>
        <begin position="26"/>
        <end position="801"/>
    </location>
</feature>
<evidence type="ECO:0000313" key="16">
    <source>
        <dbReference type="Proteomes" id="UP000755104"/>
    </source>
</evidence>
<dbReference type="EMBL" id="JAIGNO010000021">
    <property type="protein sequence ID" value="MBX7484130.1"/>
    <property type="molecule type" value="Genomic_DNA"/>
</dbReference>
<dbReference type="PANTHER" id="PTHR32552">
    <property type="entry name" value="FERRICHROME IRON RECEPTOR-RELATED"/>
    <property type="match status" value="1"/>
</dbReference>
<keyword evidence="9 11" id="KW-0472">Membrane</keyword>
<dbReference type="InterPro" id="IPR012910">
    <property type="entry name" value="Plug_dom"/>
</dbReference>
<keyword evidence="2 11" id="KW-0813">Transport</keyword>
<dbReference type="Pfam" id="PF07660">
    <property type="entry name" value="STN"/>
    <property type="match status" value="1"/>
</dbReference>
<dbReference type="Pfam" id="PF00593">
    <property type="entry name" value="TonB_dep_Rec_b-barrel"/>
    <property type="match status" value="1"/>
</dbReference>
<reference evidence="15 16" key="1">
    <citation type="submission" date="2021-08" db="EMBL/GenBank/DDBJ databases">
        <title>Comparative Genomics Analysis of the Genus Qipengyuania Reveals Extensive Genetic Diversity and Metabolic Versatility, Including the Description of Fifteen Novel Species.</title>
        <authorList>
            <person name="Liu Y."/>
        </authorList>
    </citation>
    <scope>NUCLEOTIDE SEQUENCE [LARGE SCALE GENOMIC DNA]</scope>
    <source>
        <strain evidence="15 16">6D47A</strain>
    </source>
</reference>
<keyword evidence="3 11" id="KW-1134">Transmembrane beta strand</keyword>
<evidence type="ECO:0000313" key="15">
    <source>
        <dbReference type="EMBL" id="MBX7484130.1"/>
    </source>
</evidence>
<keyword evidence="4" id="KW-0410">Iron transport</keyword>
<keyword evidence="7" id="KW-0406">Ion transport</keyword>
<evidence type="ECO:0000256" key="12">
    <source>
        <dbReference type="RuleBase" id="RU003357"/>
    </source>
</evidence>
<dbReference type="SMART" id="SM00965">
    <property type="entry name" value="STN"/>
    <property type="match status" value="1"/>
</dbReference>
<sequence length="801" mass="87095">MKIFTRTLIAGVALAAIGTPAFASAQTADFSVPSEPISDAVRKIGRQAGVQIIVSGDAARGRTSNAVNGSMDVEQALASLLAGTGLEARKTGDRTYVVVRSQSGVASNGQAASPTVYADPIVVTAQRRQEDLQDVPVAVTAIRGEDIDRRGTNDLFEVARTVPGLTVSQFSEAEPIIAVRGAFNTFSQAGASKPVGVFIDDVFISRNSASTFQLFDLESIEVLRGPQGTLFGRNVTGGAIVVSTAKPRLSDTQIKGEASYGNFNALTLRGLVSGPIAENAGVKLSANYITRDGFSTDRLINREIDDFEGFSLRGAVLVEPSDTVSVLLAADYDNENSNGRGLSATSPAAADDGDIRTIEAGVPQSYDREGFGLSATINVETGVGDVTSITAYRESQADETLAFSPVNFSFLPMFNPVFPFQRTTENRDNPRSFSQELRLISDPGSRLGYVAGLYYFRESIERDARTLQFTGMSGTLNRDRTFLQDVTTQSYAAYLNLSYEFADYLKLHLGGRYTFEEKEVNVDYVDALNPAGNFTDVQFKDDYDQFTPRVAIEVTPSDDVLLYASYTQGFTAGGFNTEEPSIAVVTAPFDPETVDAFEIGMKTSLFDDRLTFNIAGFIQDYKDKQEGFLTPDFNFVIQNASSATVQGIEVETRFAITRTVSLSASYAYLDAKYDEFLLDLNNEDRSGNFLPTSPEHAFSISFDGDFPITDNLNLIANAEYSWQEYYFSGSDNRPSFLIDSYDLANASIGLEDADGRWRVVFFADNIFDEEYVLIRSDFGASGVGEAYGAPATYGVRVGFDF</sequence>
<dbReference type="PROSITE" id="PS52016">
    <property type="entry name" value="TONB_DEPENDENT_REC_3"/>
    <property type="match status" value="1"/>
</dbReference>
<keyword evidence="8 12" id="KW-0798">TonB box</keyword>
<keyword evidence="5 11" id="KW-0812">Transmembrane</keyword>
<evidence type="ECO:0000256" key="8">
    <source>
        <dbReference type="ARBA" id="ARBA00023077"/>
    </source>
</evidence>
<evidence type="ECO:0000256" key="9">
    <source>
        <dbReference type="ARBA" id="ARBA00023136"/>
    </source>
</evidence>
<keyword evidence="15" id="KW-0675">Receptor</keyword>
<dbReference type="PANTHER" id="PTHR32552:SF81">
    <property type="entry name" value="TONB-DEPENDENT OUTER MEMBRANE RECEPTOR"/>
    <property type="match status" value="1"/>
</dbReference>
<evidence type="ECO:0000256" key="7">
    <source>
        <dbReference type="ARBA" id="ARBA00023065"/>
    </source>
</evidence>
<evidence type="ECO:0000256" key="4">
    <source>
        <dbReference type="ARBA" id="ARBA00022496"/>
    </source>
</evidence>
<dbReference type="InterPro" id="IPR036942">
    <property type="entry name" value="Beta-barrel_TonB_sf"/>
</dbReference>
<dbReference type="RefSeq" id="WP_221560540.1">
    <property type="nucleotide sequence ID" value="NZ_JAIGNO010000021.1"/>
</dbReference>
<comment type="similarity">
    <text evidence="11 12">Belongs to the TonB-dependent receptor family.</text>
</comment>
<accession>A0ABS7J9Z0</accession>
<dbReference type="CDD" id="cd01347">
    <property type="entry name" value="ligand_gated_channel"/>
    <property type="match status" value="1"/>
</dbReference>
<protein>
    <submittedName>
        <fullName evidence="15">TonB-dependent receptor</fullName>
    </submittedName>
</protein>
<name>A0ABS7J9Z0_9SPHN</name>
<feature type="domain" description="Secretin/TonB short N-terminal" evidence="14">
    <location>
        <begin position="50"/>
        <end position="101"/>
    </location>
</feature>
<proteinExistence type="inferred from homology"/>
<dbReference type="InterPro" id="IPR039426">
    <property type="entry name" value="TonB-dep_rcpt-like"/>
</dbReference>
<dbReference type="Gene3D" id="2.40.170.20">
    <property type="entry name" value="TonB-dependent receptor, beta-barrel domain"/>
    <property type="match status" value="1"/>
</dbReference>
<evidence type="ECO:0000256" key="10">
    <source>
        <dbReference type="ARBA" id="ARBA00023237"/>
    </source>
</evidence>
<dbReference type="SUPFAM" id="SSF56935">
    <property type="entry name" value="Porins"/>
    <property type="match status" value="1"/>
</dbReference>
<evidence type="ECO:0000256" key="3">
    <source>
        <dbReference type="ARBA" id="ARBA00022452"/>
    </source>
</evidence>
<gene>
    <name evidence="15" type="ORF">K3174_16510</name>
</gene>
<keyword evidence="10 11" id="KW-0998">Cell outer membrane</keyword>
<organism evidence="15 16">
    <name type="scientific">Qipengyuania qiaonensis</name>
    <dbReference type="NCBI Taxonomy" id="2867240"/>
    <lineage>
        <taxon>Bacteria</taxon>
        <taxon>Pseudomonadati</taxon>
        <taxon>Pseudomonadota</taxon>
        <taxon>Alphaproteobacteria</taxon>
        <taxon>Sphingomonadales</taxon>
        <taxon>Erythrobacteraceae</taxon>
        <taxon>Qipengyuania</taxon>
    </lineage>
</organism>
<dbReference type="InterPro" id="IPR011662">
    <property type="entry name" value="Secretin/TonB_short_N"/>
</dbReference>
<keyword evidence="16" id="KW-1185">Reference proteome</keyword>
<evidence type="ECO:0000256" key="11">
    <source>
        <dbReference type="PROSITE-ProRule" id="PRU01360"/>
    </source>
</evidence>
<dbReference type="InterPro" id="IPR000531">
    <property type="entry name" value="Beta-barrel_TonB"/>
</dbReference>
<keyword evidence="6" id="KW-0408">Iron</keyword>
<evidence type="ECO:0000256" key="2">
    <source>
        <dbReference type="ARBA" id="ARBA00022448"/>
    </source>
</evidence>
<feature type="signal peptide" evidence="13">
    <location>
        <begin position="1"/>
        <end position="25"/>
    </location>
</feature>
<dbReference type="Proteomes" id="UP000755104">
    <property type="component" value="Unassembled WGS sequence"/>
</dbReference>
<dbReference type="Pfam" id="PF07715">
    <property type="entry name" value="Plug"/>
    <property type="match status" value="1"/>
</dbReference>